<proteinExistence type="predicted"/>
<dbReference type="PATRIC" id="fig|75588.4.peg.1886"/>
<name>A0A0R2YK36_9PSED</name>
<gene>
    <name evidence="1" type="ORF">TU73_01035</name>
</gene>
<evidence type="ECO:0000313" key="2">
    <source>
        <dbReference type="Proteomes" id="UP000051446"/>
    </source>
</evidence>
<dbReference type="RefSeq" id="WP_057010593.1">
    <property type="nucleotide sequence ID" value="NZ_JYLH01000001.1"/>
</dbReference>
<dbReference type="EMBL" id="JYLH01000001">
    <property type="protein sequence ID" value="KRP48710.1"/>
    <property type="molecule type" value="Genomic_DNA"/>
</dbReference>
<dbReference type="AlphaFoldDB" id="A0A0R2YK36"/>
<accession>A0A0R2YK36</accession>
<evidence type="ECO:0000313" key="1">
    <source>
        <dbReference type="EMBL" id="KRP48710.1"/>
    </source>
</evidence>
<comment type="caution">
    <text evidence="1">The sequence shown here is derived from an EMBL/GenBank/DDBJ whole genome shotgun (WGS) entry which is preliminary data.</text>
</comment>
<organism evidence="1 2">
    <name type="scientific">Pseudomonas libanensis</name>
    <dbReference type="NCBI Taxonomy" id="75588"/>
    <lineage>
        <taxon>Bacteria</taxon>
        <taxon>Pseudomonadati</taxon>
        <taxon>Pseudomonadota</taxon>
        <taxon>Gammaproteobacteria</taxon>
        <taxon>Pseudomonadales</taxon>
        <taxon>Pseudomonadaceae</taxon>
        <taxon>Pseudomonas</taxon>
    </lineage>
</organism>
<dbReference type="Proteomes" id="UP000051446">
    <property type="component" value="Unassembled WGS sequence"/>
</dbReference>
<sequence length="84" mass="9007">MTTTARTTTAIARDALDQLAVCKETLRQLEALFWSIKTETRSSSQSKLAAVGAFVSLDIGDLVDGTVSEWSKELDDLEDAGGAE</sequence>
<reference evidence="1 2" key="1">
    <citation type="submission" date="2015-02" db="EMBL/GenBank/DDBJ databases">
        <title>Pseudomonas helleri sp. nov. and Pseudomonas weihenstephanensis sp. nov., isolated from raw cows milk.</title>
        <authorList>
            <person name="von Neubeck M."/>
            <person name="Huptas C."/>
            <person name="Wenning M."/>
            <person name="Scherer S."/>
        </authorList>
    </citation>
    <scope>NUCLEOTIDE SEQUENCE [LARGE SCALE GENOMIC DNA]</scope>
    <source>
        <strain evidence="1 2">DSM 17149</strain>
    </source>
</reference>
<protein>
    <submittedName>
        <fullName evidence="1">Uncharacterized protein</fullName>
    </submittedName>
</protein>